<evidence type="ECO:0008006" key="6">
    <source>
        <dbReference type="Google" id="ProtNLM"/>
    </source>
</evidence>
<feature type="compositionally biased region" description="Basic and acidic residues" evidence="1">
    <location>
        <begin position="392"/>
        <end position="403"/>
    </location>
</feature>
<dbReference type="InterPro" id="IPR036533">
    <property type="entry name" value="BAG_dom_sf"/>
</dbReference>
<keyword evidence="5" id="KW-1185">Reference proteome</keyword>
<dbReference type="InterPro" id="IPR003103">
    <property type="entry name" value="BAG_domain"/>
</dbReference>
<feature type="region of interest" description="Disordered" evidence="1">
    <location>
        <begin position="346"/>
        <end position="462"/>
    </location>
</feature>
<feature type="domain" description="Ubiquitin-like" evidence="2">
    <location>
        <begin position="292"/>
        <end position="349"/>
    </location>
</feature>
<evidence type="ECO:0000256" key="1">
    <source>
        <dbReference type="SAM" id="MobiDB-lite"/>
    </source>
</evidence>
<feature type="compositionally biased region" description="Basic and acidic residues" evidence="1">
    <location>
        <begin position="18"/>
        <end position="27"/>
    </location>
</feature>
<dbReference type="SUPFAM" id="SSF54236">
    <property type="entry name" value="Ubiquitin-like"/>
    <property type="match status" value="1"/>
</dbReference>
<comment type="caution">
    <text evidence="4">The sequence shown here is derived from an EMBL/GenBank/DDBJ whole genome shotgun (WGS) entry which is preliminary data.</text>
</comment>
<dbReference type="Gene3D" id="1.20.58.120">
    <property type="entry name" value="BAG domain"/>
    <property type="match status" value="1"/>
</dbReference>
<dbReference type="PROSITE" id="PS51035">
    <property type="entry name" value="BAG"/>
    <property type="match status" value="1"/>
</dbReference>
<sequence length="552" mass="60033">MIAADGYRGGISTSRQPRAAERIKDAGDPQETLLSSLSVLKPKRSPRDDVPIPSLSTMESSGIDGDRFCRFCCEAINAPESGQRHIVVGPPSIANVATSQGILASSGAFATNLANNITAVLQKLPPSLQVYLDTTVDHLSGATEFLQSTTGLSPTTLYTAIATVVLLGAIPAVAARNGQGNKKNGIMRRYGFSSRPSISPFGSTLGHGGVPNVTDEDFSYITSEDLQDHGVGIPSRSYAPQPQYYDLYSSSAPSQAYLRHRPEDDVMLVKYQGITYPEHFPAYCIGDGKLLVSDVRERVRMIMDLTDRQAKRVKLYYKGRRLRNADAPVREYGVKNNSEVLMVLDDSGQASSEDSTEELVVVGHDRYEGRPIRSGRERTHRYGPPGGSPRTSRRDGFGERSPRETTSSFGSLEMPGDDPRSHRRAKSRVRTQSPSGSAFSTASAPSLPAPAPPPVGKPGGPIQRLNNLALHFETVLLPLCASFMARPPADAGEREKEHRKISETIMQQVILKLDEVDTSTEDGARARRKELVKYVQDILNLIDDVKAKGVKG</sequence>
<evidence type="ECO:0000313" key="5">
    <source>
        <dbReference type="Proteomes" id="UP001172159"/>
    </source>
</evidence>
<feature type="region of interest" description="Disordered" evidence="1">
    <location>
        <begin position="1"/>
        <end position="57"/>
    </location>
</feature>
<gene>
    <name evidence="4" type="ORF">B0T21DRAFT_411971</name>
</gene>
<dbReference type="EMBL" id="JAUKTV010000007">
    <property type="protein sequence ID" value="KAK0735334.1"/>
    <property type="molecule type" value="Genomic_DNA"/>
</dbReference>
<protein>
    <recommendedName>
        <fullName evidence="6">BAG domain-containing protein</fullName>
    </recommendedName>
</protein>
<reference evidence="4" key="1">
    <citation type="submission" date="2023-06" db="EMBL/GenBank/DDBJ databases">
        <title>Genome-scale phylogeny and comparative genomics of the fungal order Sordariales.</title>
        <authorList>
            <consortium name="Lawrence Berkeley National Laboratory"/>
            <person name="Hensen N."/>
            <person name="Bonometti L."/>
            <person name="Westerberg I."/>
            <person name="Brannstrom I.O."/>
            <person name="Guillou S."/>
            <person name="Cros-Aarteil S."/>
            <person name="Calhoun S."/>
            <person name="Haridas S."/>
            <person name="Kuo A."/>
            <person name="Mondo S."/>
            <person name="Pangilinan J."/>
            <person name="Riley R."/>
            <person name="Labutti K."/>
            <person name="Andreopoulos B."/>
            <person name="Lipzen A."/>
            <person name="Chen C."/>
            <person name="Yanf M."/>
            <person name="Daum C."/>
            <person name="Ng V."/>
            <person name="Clum A."/>
            <person name="Steindorff A."/>
            <person name="Ohm R."/>
            <person name="Martin F."/>
            <person name="Silar P."/>
            <person name="Natvig D."/>
            <person name="Lalanne C."/>
            <person name="Gautier V."/>
            <person name="Ament-Velasquez S.L."/>
            <person name="Kruys A."/>
            <person name="Hutchinson M.I."/>
            <person name="Powell A.J."/>
            <person name="Barry K."/>
            <person name="Miller A.N."/>
            <person name="Grigoriev I.V."/>
            <person name="Debuchy R."/>
            <person name="Gladieux P."/>
            <person name="Thoren M.H."/>
            <person name="Johannesson H."/>
        </authorList>
    </citation>
    <scope>NUCLEOTIDE SEQUENCE</scope>
    <source>
        <strain evidence="4">CBS 540.89</strain>
    </source>
</reference>
<feature type="compositionally biased region" description="Pro residues" evidence="1">
    <location>
        <begin position="447"/>
        <end position="456"/>
    </location>
</feature>
<dbReference type="PROSITE" id="PS50053">
    <property type="entry name" value="UBIQUITIN_2"/>
    <property type="match status" value="1"/>
</dbReference>
<feature type="compositionally biased region" description="Low complexity" evidence="1">
    <location>
        <begin position="437"/>
        <end position="446"/>
    </location>
</feature>
<feature type="compositionally biased region" description="Basic and acidic residues" evidence="1">
    <location>
        <begin position="363"/>
        <end position="377"/>
    </location>
</feature>
<proteinExistence type="predicted"/>
<organism evidence="4 5">
    <name type="scientific">Apiosordaria backusii</name>
    <dbReference type="NCBI Taxonomy" id="314023"/>
    <lineage>
        <taxon>Eukaryota</taxon>
        <taxon>Fungi</taxon>
        <taxon>Dikarya</taxon>
        <taxon>Ascomycota</taxon>
        <taxon>Pezizomycotina</taxon>
        <taxon>Sordariomycetes</taxon>
        <taxon>Sordariomycetidae</taxon>
        <taxon>Sordariales</taxon>
        <taxon>Lasiosphaeriaceae</taxon>
        <taxon>Apiosordaria</taxon>
    </lineage>
</organism>
<dbReference type="AlphaFoldDB" id="A0AA40EBE2"/>
<dbReference type="CDD" id="cd17039">
    <property type="entry name" value="Ubl_ubiquitin_like"/>
    <property type="match status" value="1"/>
</dbReference>
<evidence type="ECO:0000313" key="4">
    <source>
        <dbReference type="EMBL" id="KAK0735334.1"/>
    </source>
</evidence>
<dbReference type="InterPro" id="IPR029071">
    <property type="entry name" value="Ubiquitin-like_domsf"/>
</dbReference>
<dbReference type="Pfam" id="PF02179">
    <property type="entry name" value="BAG"/>
    <property type="match status" value="1"/>
</dbReference>
<dbReference type="GO" id="GO:0051087">
    <property type="term" value="F:protein-folding chaperone binding"/>
    <property type="evidence" value="ECO:0007669"/>
    <property type="project" value="InterPro"/>
</dbReference>
<dbReference type="InterPro" id="IPR000626">
    <property type="entry name" value="Ubiquitin-like_dom"/>
</dbReference>
<feature type="domain" description="BAG" evidence="3">
    <location>
        <begin position="487"/>
        <end position="546"/>
    </location>
</feature>
<dbReference type="SMART" id="SM00264">
    <property type="entry name" value="BAG"/>
    <property type="match status" value="1"/>
</dbReference>
<evidence type="ECO:0000259" key="2">
    <source>
        <dbReference type="PROSITE" id="PS50053"/>
    </source>
</evidence>
<dbReference type="SUPFAM" id="SSF63491">
    <property type="entry name" value="BAG domain"/>
    <property type="match status" value="1"/>
</dbReference>
<dbReference type="Gene3D" id="3.10.20.90">
    <property type="entry name" value="Phosphatidylinositol 3-kinase Catalytic Subunit, Chain A, domain 1"/>
    <property type="match status" value="1"/>
</dbReference>
<evidence type="ECO:0000259" key="3">
    <source>
        <dbReference type="PROSITE" id="PS51035"/>
    </source>
</evidence>
<name>A0AA40EBE2_9PEZI</name>
<accession>A0AA40EBE2</accession>
<dbReference type="Proteomes" id="UP001172159">
    <property type="component" value="Unassembled WGS sequence"/>
</dbReference>